<protein>
    <recommendedName>
        <fullName evidence="5">Guanine nucleotide-binding protein subunit gamma</fullName>
    </recommendedName>
</protein>
<evidence type="ECO:0000256" key="8">
    <source>
        <dbReference type="ARBA" id="ARBA00023139"/>
    </source>
</evidence>
<keyword evidence="10" id="KW-0449">Lipoprotein</keyword>
<dbReference type="InterPro" id="IPR036284">
    <property type="entry name" value="GGL_sf"/>
</dbReference>
<keyword evidence="8" id="KW-0564">Palmitate</keyword>
<dbReference type="Pfam" id="PF00631">
    <property type="entry name" value="G-gamma"/>
    <property type="match status" value="1"/>
</dbReference>
<feature type="region of interest" description="Disordered" evidence="12">
    <location>
        <begin position="794"/>
        <end position="813"/>
    </location>
</feature>
<evidence type="ECO:0000256" key="2">
    <source>
        <dbReference type="ARBA" id="ARBA00007431"/>
    </source>
</evidence>
<evidence type="ECO:0000259" key="13">
    <source>
        <dbReference type="SMART" id="SM00224"/>
    </source>
</evidence>
<feature type="region of interest" description="Disordered" evidence="12">
    <location>
        <begin position="744"/>
        <end position="776"/>
    </location>
</feature>
<dbReference type="GO" id="GO:0016020">
    <property type="term" value="C:membrane"/>
    <property type="evidence" value="ECO:0007669"/>
    <property type="project" value="UniProtKB-SubCell"/>
</dbReference>
<keyword evidence="6" id="KW-0488">Methylation</keyword>
<dbReference type="PANTHER" id="PTHR47766">
    <property type="entry name" value="PROTEIN EFR3"/>
    <property type="match status" value="1"/>
</dbReference>
<keyword evidence="7" id="KW-0472">Membrane</keyword>
<feature type="compositionally biased region" description="Low complexity" evidence="12">
    <location>
        <begin position="766"/>
        <end position="776"/>
    </location>
</feature>
<sequence>MSEHKLRKIVEHNSRLKELLELPRIPVSQASESLIAYMGSTKDYLLPSVWGPPPHDPFASQTSGGCGCSVMHYARHASLVERCFPAERSGDAAPGSNELSYLVYYVQSKPAKLAKVGAHLARRIARDAQRRRRADVLVGLRIFDALLAACARDLGFFGRDVLGALDAALAGDDGDAAVAAAATHTFAEFCACHSGATLGIDGALCSLYAHLVRAFAAGTRPGGDPARAALGLCALHAVAESRATYASGCYYELPAVIGAIVARIAAGAPATTTATATAADAPAAHSPSASLEPMRMPAPSAIIHTTPPSDAALGAWAWRCIETLARRSRGQHSRVIVAEVFRHLDRTMGWQPVPLCVRVVAAVVAQLQPQDQNMVIVGILSLLTDGVFSPLPYPPGLLPRDESLAAAGGSGSDSDAASRRACIIRTVEHLFCRPYVLVGVSVMEALSVMVSVLLESVAGRRGGRPDQGMLAGALRAAAAAAAAATVVDDMPDGLSDDYHLLAAIGGLAKHQYYSEQLADMAAYLVAQMALADASRRADPRLPWLLQALYVVLRTGRACLPGGGGGAVPLPTLAPLFTLLAPAGLNGGGGGGGADCRLLAGDCIAEGLRCAAPPPPPPPPPPPQSPPARLVAAVYAKLGEALRAAHGAAAPRDRTAGHAAAAAALCALLGALGTAAAVHTLALVRGAAPARATGAWVTLLAAVWAAAAARRRPRADRLASLAAAVAADARAQGLWESAVEHAALQRTRVAEPEPEPELEPEPEAAREPAPGAGADAADALAERLNSSSVAELLGLSGRAPASPPPAGAEDVDHVLCSAGGGGGARRAQRVEAADQVKGIRARVSADWDTHIRPDALAAPAVSVDRLRAALRSGLAAQPSADRARRHRLSDASSRSRDSGSCSGGGGGEGACLAPVGDDVRALLDSIGDSGVGLAAARGAQACDARACDSAATGITTPVIGNVD</sequence>
<evidence type="ECO:0000256" key="9">
    <source>
        <dbReference type="ARBA" id="ARBA00023224"/>
    </source>
</evidence>
<dbReference type="AlphaFoldDB" id="A0A9W8HF48"/>
<gene>
    <name evidence="15" type="primary">EFR3</name>
    <name evidence="15" type="ORF">H4R18_003508</name>
</gene>
<evidence type="ECO:0000313" key="16">
    <source>
        <dbReference type="Proteomes" id="UP001140217"/>
    </source>
</evidence>
<evidence type="ECO:0000256" key="1">
    <source>
        <dbReference type="ARBA" id="ARBA00004170"/>
    </source>
</evidence>
<organism evidence="15 16">
    <name type="scientific">Coemansia javaensis</name>
    <dbReference type="NCBI Taxonomy" id="2761396"/>
    <lineage>
        <taxon>Eukaryota</taxon>
        <taxon>Fungi</taxon>
        <taxon>Fungi incertae sedis</taxon>
        <taxon>Zoopagomycota</taxon>
        <taxon>Kickxellomycotina</taxon>
        <taxon>Kickxellomycetes</taxon>
        <taxon>Kickxellales</taxon>
        <taxon>Kickxellaceae</taxon>
        <taxon>Coemansia</taxon>
    </lineage>
</organism>
<feature type="domain" description="G protein gamma" evidence="14">
    <location>
        <begin position="2"/>
        <end position="71"/>
    </location>
</feature>
<dbReference type="InterPro" id="IPR039786">
    <property type="entry name" value="EFR3"/>
</dbReference>
<dbReference type="InterPro" id="IPR015898">
    <property type="entry name" value="G-protein_gamma-like_dom"/>
</dbReference>
<evidence type="ECO:0000256" key="4">
    <source>
        <dbReference type="ARBA" id="ARBA00011581"/>
    </source>
</evidence>
<dbReference type="PANTHER" id="PTHR47766:SF1">
    <property type="entry name" value="PROTEIN EFR3"/>
    <property type="match status" value="1"/>
</dbReference>
<dbReference type="GO" id="GO:0007186">
    <property type="term" value="P:G protein-coupled receptor signaling pathway"/>
    <property type="evidence" value="ECO:0007669"/>
    <property type="project" value="InterPro"/>
</dbReference>
<dbReference type="FunFam" id="4.10.260.10:FF:000003">
    <property type="entry name" value="G-protein complex gamma subunit Ste18/GpgA"/>
    <property type="match status" value="1"/>
</dbReference>
<keyword evidence="11" id="KW-0636">Prenylation</keyword>
<accession>A0A9W8HF48</accession>
<comment type="subcellular location">
    <subcellularLocation>
        <location evidence="1">Membrane</location>
        <topology evidence="1">Peripheral membrane protein</topology>
    </subcellularLocation>
</comment>
<evidence type="ECO:0000259" key="14">
    <source>
        <dbReference type="SMART" id="SM01224"/>
    </source>
</evidence>
<comment type="similarity">
    <text evidence="3">Belongs to the EFR3 family.</text>
</comment>
<feature type="compositionally biased region" description="Acidic residues" evidence="12">
    <location>
        <begin position="751"/>
        <end position="761"/>
    </location>
</feature>
<evidence type="ECO:0000256" key="5">
    <source>
        <dbReference type="ARBA" id="ARBA00016111"/>
    </source>
</evidence>
<comment type="caution">
    <text evidence="15">The sequence shown here is derived from an EMBL/GenBank/DDBJ whole genome shotgun (WGS) entry which is preliminary data.</text>
</comment>
<dbReference type="EMBL" id="JANBUL010000142">
    <property type="protein sequence ID" value="KAJ2780330.1"/>
    <property type="molecule type" value="Genomic_DNA"/>
</dbReference>
<evidence type="ECO:0000256" key="12">
    <source>
        <dbReference type="SAM" id="MobiDB-lite"/>
    </source>
</evidence>
<comment type="similarity">
    <text evidence="2">Belongs to the G protein gamma family.</text>
</comment>
<keyword evidence="9" id="KW-0807">Transducer</keyword>
<evidence type="ECO:0000256" key="11">
    <source>
        <dbReference type="ARBA" id="ARBA00023289"/>
    </source>
</evidence>
<dbReference type="SMART" id="SM01224">
    <property type="entry name" value="G_gamma"/>
    <property type="match status" value="1"/>
</dbReference>
<dbReference type="InterPro" id="IPR049150">
    <property type="entry name" value="EFR3_HEAT-like_rpt"/>
</dbReference>
<comment type="subunit">
    <text evidence="4">G proteins are composed of 3 units, alpha, beta and gamma.</text>
</comment>
<dbReference type="Pfam" id="PF21072">
    <property type="entry name" value="EFR3"/>
    <property type="match status" value="1"/>
</dbReference>
<dbReference type="Gene3D" id="4.10.260.10">
    <property type="entry name" value="Transducin (heterotrimeric G protein), gamma chain"/>
    <property type="match status" value="1"/>
</dbReference>
<evidence type="ECO:0000256" key="10">
    <source>
        <dbReference type="ARBA" id="ARBA00023288"/>
    </source>
</evidence>
<dbReference type="SMART" id="SM00224">
    <property type="entry name" value="GGL"/>
    <property type="match status" value="1"/>
</dbReference>
<evidence type="ECO:0000256" key="3">
    <source>
        <dbReference type="ARBA" id="ARBA00010216"/>
    </source>
</evidence>
<proteinExistence type="inferred from homology"/>
<feature type="domain" description="G protein gamma" evidence="13">
    <location>
        <begin position="3"/>
        <end position="71"/>
    </location>
</feature>
<keyword evidence="16" id="KW-1185">Reference proteome</keyword>
<evidence type="ECO:0000256" key="7">
    <source>
        <dbReference type="ARBA" id="ARBA00023136"/>
    </source>
</evidence>
<reference evidence="15" key="1">
    <citation type="submission" date="2022-07" db="EMBL/GenBank/DDBJ databases">
        <title>Phylogenomic reconstructions and comparative analyses of Kickxellomycotina fungi.</title>
        <authorList>
            <person name="Reynolds N.K."/>
            <person name="Stajich J.E."/>
            <person name="Barry K."/>
            <person name="Grigoriev I.V."/>
            <person name="Crous P."/>
            <person name="Smith M.E."/>
        </authorList>
    </citation>
    <scope>NUCLEOTIDE SEQUENCE</scope>
    <source>
        <strain evidence="15">NBRC 105414</strain>
    </source>
</reference>
<name>A0A9W8HF48_9FUNG</name>
<dbReference type="OrthoDB" id="19232at2759"/>
<dbReference type="Proteomes" id="UP001140217">
    <property type="component" value="Unassembled WGS sequence"/>
</dbReference>
<dbReference type="GO" id="GO:0072659">
    <property type="term" value="P:protein localization to plasma membrane"/>
    <property type="evidence" value="ECO:0007669"/>
    <property type="project" value="InterPro"/>
</dbReference>
<feature type="region of interest" description="Disordered" evidence="12">
    <location>
        <begin position="873"/>
        <end position="906"/>
    </location>
</feature>
<dbReference type="SUPFAM" id="SSF48670">
    <property type="entry name" value="Transducin (heterotrimeric G protein), gamma chain"/>
    <property type="match status" value="1"/>
</dbReference>
<evidence type="ECO:0000256" key="6">
    <source>
        <dbReference type="ARBA" id="ARBA00022481"/>
    </source>
</evidence>
<evidence type="ECO:0000313" key="15">
    <source>
        <dbReference type="EMBL" id="KAJ2780330.1"/>
    </source>
</evidence>